<proteinExistence type="predicted"/>
<organism evidence="1 2">
    <name type="scientific">Bradyrhizobium iriomotense</name>
    <dbReference type="NCBI Taxonomy" id="441950"/>
    <lineage>
        <taxon>Bacteria</taxon>
        <taxon>Pseudomonadati</taxon>
        <taxon>Pseudomonadota</taxon>
        <taxon>Alphaproteobacteria</taxon>
        <taxon>Hyphomicrobiales</taxon>
        <taxon>Nitrobacteraceae</taxon>
        <taxon>Bradyrhizobium</taxon>
    </lineage>
</organism>
<dbReference type="SUPFAM" id="SSF51197">
    <property type="entry name" value="Clavaminate synthase-like"/>
    <property type="match status" value="1"/>
</dbReference>
<dbReference type="Gene3D" id="2.60.120.620">
    <property type="entry name" value="q2cbj1_9rhob like domain"/>
    <property type="match status" value="1"/>
</dbReference>
<protein>
    <recommendedName>
        <fullName evidence="3">Phytanoyl-CoA dioxygenase</fullName>
    </recommendedName>
</protein>
<evidence type="ECO:0000313" key="1">
    <source>
        <dbReference type="EMBL" id="GLR85473.1"/>
    </source>
</evidence>
<evidence type="ECO:0008006" key="3">
    <source>
        <dbReference type="Google" id="ProtNLM"/>
    </source>
</evidence>
<dbReference type="Proteomes" id="UP001156905">
    <property type="component" value="Unassembled WGS sequence"/>
</dbReference>
<accession>A0ABQ6AV79</accession>
<name>A0ABQ6AV79_9BRAD</name>
<sequence>MQSLRKMASRARMKTRVAMFGNNHSFKVNLKYAAYENAARRSWKPRFKPTPEQLATAERFKKNGFEVLPPPRGMTPEKLRALREAVDKQFEDQSNGYGLGIGMSRLIDGLEILPEIVDFIDDDLEAAVENYYGSHFKIFAISFYRTLPTPDKPDSSFLWHLDNCPKQEIKLMVYLDDVVADTGAFSVKDKPFSDDLRKEGFFDRKRINQFIDRLSDTSTTKVLEGPTGSRLLFENGGCIHKATSPKREHRDVVTFVLIPSEIPWRPHFARHRNLLSTNAGICVDPYRDQPEHVGYQF</sequence>
<comment type="caution">
    <text evidence="1">The sequence shown here is derived from an EMBL/GenBank/DDBJ whole genome shotgun (WGS) entry which is preliminary data.</text>
</comment>
<gene>
    <name evidence="1" type="ORF">GCM10007857_21840</name>
</gene>
<keyword evidence="2" id="KW-1185">Reference proteome</keyword>
<evidence type="ECO:0000313" key="2">
    <source>
        <dbReference type="Proteomes" id="UP001156905"/>
    </source>
</evidence>
<reference evidence="2" key="1">
    <citation type="journal article" date="2019" name="Int. J. Syst. Evol. Microbiol.">
        <title>The Global Catalogue of Microorganisms (GCM) 10K type strain sequencing project: providing services to taxonomists for standard genome sequencing and annotation.</title>
        <authorList>
            <consortium name="The Broad Institute Genomics Platform"/>
            <consortium name="The Broad Institute Genome Sequencing Center for Infectious Disease"/>
            <person name="Wu L."/>
            <person name="Ma J."/>
        </authorList>
    </citation>
    <scope>NUCLEOTIDE SEQUENCE [LARGE SCALE GENOMIC DNA]</scope>
    <source>
        <strain evidence="2">NBRC 102520</strain>
    </source>
</reference>
<dbReference type="EMBL" id="BSOW01000006">
    <property type="protein sequence ID" value="GLR85473.1"/>
    <property type="molecule type" value="Genomic_DNA"/>
</dbReference>